<dbReference type="InterPro" id="IPR017961">
    <property type="entry name" value="DNA_pol_Y-fam_little_finger"/>
</dbReference>
<dbReference type="InterPro" id="IPR022880">
    <property type="entry name" value="DNApol_IV"/>
</dbReference>
<evidence type="ECO:0000313" key="19">
    <source>
        <dbReference type="EMBL" id="QVI62448.1"/>
    </source>
</evidence>
<dbReference type="Gene3D" id="1.10.150.20">
    <property type="entry name" value="5' to 3' exonuclease, C-terminal subdomain"/>
    <property type="match status" value="1"/>
</dbReference>
<dbReference type="InterPro" id="IPR043128">
    <property type="entry name" value="Rev_trsase/Diguanyl_cyclase"/>
</dbReference>
<gene>
    <name evidence="16" type="primary">dinB</name>
    <name evidence="19" type="ORF">KG103_00335</name>
</gene>
<evidence type="ECO:0000256" key="8">
    <source>
        <dbReference type="ARBA" id="ARBA00022723"/>
    </source>
</evidence>
<accession>A0ABX8D5X2</accession>
<dbReference type="Gene3D" id="3.30.70.270">
    <property type="match status" value="1"/>
</dbReference>
<comment type="subunit">
    <text evidence="16">Monomer.</text>
</comment>
<keyword evidence="5 16" id="KW-0808">Transferase</keyword>
<dbReference type="Gene3D" id="3.30.1490.100">
    <property type="entry name" value="DNA polymerase, Y-family, little finger domain"/>
    <property type="match status" value="1"/>
</dbReference>
<feature type="region of interest" description="Disordered" evidence="17">
    <location>
        <begin position="395"/>
        <end position="465"/>
    </location>
</feature>
<comment type="function">
    <text evidence="14 16">Poorly processive, error-prone DNA polymerase involved in untargeted mutagenesis. Copies undamaged DNA at stalled replication forks, which arise in vivo from mismatched or misaligned primer ends. These misaligned primers can be extended by PolIV. Exhibits no 3'-5' exonuclease (proofreading) activity. May be involved in translesional synthesis, in conjunction with the beta clamp from PolIII.</text>
</comment>
<dbReference type="PANTHER" id="PTHR11076">
    <property type="entry name" value="DNA REPAIR POLYMERASE UMUC / TRANSFERASE FAMILY MEMBER"/>
    <property type="match status" value="1"/>
</dbReference>
<keyword evidence="13 16" id="KW-0234">DNA repair</keyword>
<evidence type="ECO:0000256" key="16">
    <source>
        <dbReference type="HAMAP-Rule" id="MF_01113"/>
    </source>
</evidence>
<reference evidence="19 20" key="1">
    <citation type="submission" date="2021-05" db="EMBL/GenBank/DDBJ databases">
        <title>Novel species in genus Cellulomonas.</title>
        <authorList>
            <person name="Zhang G."/>
        </authorList>
    </citation>
    <scope>NUCLEOTIDE SEQUENCE [LARGE SCALE GENOMIC DNA]</scope>
    <source>
        <strain evidence="20">zg-ZUI222</strain>
    </source>
</reference>
<evidence type="ECO:0000256" key="17">
    <source>
        <dbReference type="SAM" id="MobiDB-lite"/>
    </source>
</evidence>
<evidence type="ECO:0000256" key="4">
    <source>
        <dbReference type="ARBA" id="ARBA00022490"/>
    </source>
</evidence>
<dbReference type="PANTHER" id="PTHR11076:SF33">
    <property type="entry name" value="DNA POLYMERASE KAPPA"/>
    <property type="match status" value="1"/>
</dbReference>
<feature type="active site" evidence="16">
    <location>
        <position position="122"/>
    </location>
</feature>
<dbReference type="Gene3D" id="3.40.1170.60">
    <property type="match status" value="1"/>
</dbReference>
<keyword evidence="7 16" id="KW-0235">DNA replication</keyword>
<dbReference type="Pfam" id="PF00817">
    <property type="entry name" value="IMS"/>
    <property type="match status" value="1"/>
</dbReference>
<keyword evidence="6 16" id="KW-0548">Nucleotidyltransferase</keyword>
<feature type="binding site" evidence="16">
    <location>
        <position position="121"/>
    </location>
    <ligand>
        <name>Mg(2+)</name>
        <dbReference type="ChEBI" id="CHEBI:18420"/>
    </ligand>
</feature>
<comment type="cofactor">
    <cofactor evidence="16">
        <name>Mg(2+)</name>
        <dbReference type="ChEBI" id="CHEBI:18420"/>
    </cofactor>
    <text evidence="16">Binds 2 magnesium ions per subunit.</text>
</comment>
<sequence>MDPAADRAQRLVAAVRMRDAATVLHLDADAFFAAVEQRDKPSLRGKPVLVGGIGGRGVVSTASYEARRHGARSAMPMSRARRLSPGAAVLTPRFAAYAAYSQVIMGVLRDLTPAVEPLSIDEAFADLALAPGDVGEPEDVAARVQARVTELTGLTVSVGVGRSKLVAKIASDLRKPGGVVVVRPEDEDDVLLPLDVRTLPGVGPATQGALERLGVRTVADLRRQPLDTLTMTLGEAHGTGLYLMSRGLDDRPVVTTSERKSAGAERTFAADLRGKALVLSAVDDVVDEALQRLERHGGAARTVVAKVRYADFSTVTRSVTFPHPTASESELRDAARRAVLAAGVVEPVRLLGVAFHALSSHAQLALDLDAHLFDAPRRAVVGEHDHVGGRLAVVDAAAPAGDRPEGTDGTGGTEGTDGADGTEGTDGGPDGTAPGPDDGEDRTGDPGTAVPDPSQPASLDGTPAPDVDEVVAALVADDARLVGAEKAVVGRPLGGSAVGRPLDASNSRPGLDVEHATLGRGWVVHVRGREATVRFETALTPPARSRVLDLDTDALVLVEPVGVTPPSAVPSEVPSELRRHG</sequence>
<comment type="catalytic activity">
    <reaction evidence="15 16">
        <text>DNA(n) + a 2'-deoxyribonucleoside 5'-triphosphate = DNA(n+1) + diphosphate</text>
        <dbReference type="Rhea" id="RHEA:22508"/>
        <dbReference type="Rhea" id="RHEA-COMP:17339"/>
        <dbReference type="Rhea" id="RHEA-COMP:17340"/>
        <dbReference type="ChEBI" id="CHEBI:33019"/>
        <dbReference type="ChEBI" id="CHEBI:61560"/>
        <dbReference type="ChEBI" id="CHEBI:173112"/>
        <dbReference type="EC" id="2.7.7.7"/>
    </reaction>
</comment>
<keyword evidence="20" id="KW-1185">Reference proteome</keyword>
<keyword evidence="9 16" id="KW-0227">DNA damage</keyword>
<organism evidence="19 20">
    <name type="scientific">Cellulomonas wangleii</name>
    <dbReference type="NCBI Taxonomy" id="2816956"/>
    <lineage>
        <taxon>Bacteria</taxon>
        <taxon>Bacillati</taxon>
        <taxon>Actinomycetota</taxon>
        <taxon>Actinomycetes</taxon>
        <taxon>Micrococcales</taxon>
        <taxon>Cellulomonadaceae</taxon>
        <taxon>Cellulomonas</taxon>
    </lineage>
</organism>
<evidence type="ECO:0000256" key="3">
    <source>
        <dbReference type="ARBA" id="ARBA00022457"/>
    </source>
</evidence>
<evidence type="ECO:0000256" key="2">
    <source>
        <dbReference type="ARBA" id="ARBA00010945"/>
    </source>
</evidence>
<evidence type="ECO:0000256" key="10">
    <source>
        <dbReference type="ARBA" id="ARBA00022842"/>
    </source>
</evidence>
<dbReference type="InterPro" id="IPR050116">
    <property type="entry name" value="DNA_polymerase-Y"/>
</dbReference>
<dbReference type="EMBL" id="CP074405">
    <property type="protein sequence ID" value="QVI62448.1"/>
    <property type="molecule type" value="Genomic_DNA"/>
</dbReference>
<evidence type="ECO:0000313" key="20">
    <source>
        <dbReference type="Proteomes" id="UP000677804"/>
    </source>
</evidence>
<keyword evidence="12 16" id="KW-0238">DNA-binding</keyword>
<dbReference type="GO" id="GO:0003887">
    <property type="term" value="F:DNA-directed DNA polymerase activity"/>
    <property type="evidence" value="ECO:0007669"/>
    <property type="project" value="UniProtKB-EC"/>
</dbReference>
<dbReference type="Pfam" id="PF11799">
    <property type="entry name" value="IMS_C"/>
    <property type="match status" value="1"/>
</dbReference>
<dbReference type="InterPro" id="IPR053848">
    <property type="entry name" value="IMS_HHH_1"/>
</dbReference>
<dbReference type="HAMAP" id="MF_01113">
    <property type="entry name" value="DNApol_IV"/>
    <property type="match status" value="1"/>
</dbReference>
<evidence type="ECO:0000256" key="9">
    <source>
        <dbReference type="ARBA" id="ARBA00022763"/>
    </source>
</evidence>
<dbReference type="InterPro" id="IPR043502">
    <property type="entry name" value="DNA/RNA_pol_sf"/>
</dbReference>
<dbReference type="InterPro" id="IPR036775">
    <property type="entry name" value="DNA_pol_Y-fam_lit_finger_sf"/>
</dbReference>
<keyword evidence="10 16" id="KW-0460">Magnesium</keyword>
<dbReference type="PROSITE" id="PS50173">
    <property type="entry name" value="UMUC"/>
    <property type="match status" value="1"/>
</dbReference>
<keyword evidence="4 16" id="KW-0963">Cytoplasm</keyword>
<keyword evidence="8 16" id="KW-0479">Metal-binding</keyword>
<dbReference type="SUPFAM" id="SSF56672">
    <property type="entry name" value="DNA/RNA polymerases"/>
    <property type="match status" value="1"/>
</dbReference>
<protein>
    <recommendedName>
        <fullName evidence="16">DNA polymerase IV</fullName>
        <shortName evidence="16">Pol IV</shortName>
        <ecNumber evidence="16">2.7.7.7</ecNumber>
    </recommendedName>
</protein>
<feature type="domain" description="UmuC" evidence="18">
    <location>
        <begin position="23"/>
        <end position="203"/>
    </location>
</feature>
<evidence type="ECO:0000256" key="1">
    <source>
        <dbReference type="ARBA" id="ARBA00004496"/>
    </source>
</evidence>
<keyword evidence="3 16" id="KW-0515">Mutator protein</keyword>
<dbReference type="CDD" id="cd03586">
    <property type="entry name" value="PolY_Pol_IV_kappa"/>
    <property type="match status" value="1"/>
</dbReference>
<feature type="site" description="Substrate discrimination" evidence="16">
    <location>
        <position position="32"/>
    </location>
</feature>
<dbReference type="InterPro" id="IPR001126">
    <property type="entry name" value="UmuC"/>
</dbReference>
<name>A0ABX8D5X2_9CELL</name>
<comment type="subcellular location">
    <subcellularLocation>
        <location evidence="1 16">Cytoplasm</location>
    </subcellularLocation>
</comment>
<dbReference type="SUPFAM" id="SSF100879">
    <property type="entry name" value="Lesion bypass DNA polymerase (Y-family), little finger domain"/>
    <property type="match status" value="1"/>
</dbReference>
<evidence type="ECO:0000256" key="14">
    <source>
        <dbReference type="ARBA" id="ARBA00025589"/>
    </source>
</evidence>
<proteinExistence type="inferred from homology"/>
<evidence type="ECO:0000256" key="12">
    <source>
        <dbReference type="ARBA" id="ARBA00023125"/>
    </source>
</evidence>
<dbReference type="Proteomes" id="UP000677804">
    <property type="component" value="Chromosome"/>
</dbReference>
<comment type="similarity">
    <text evidence="2 16">Belongs to the DNA polymerase type-Y family.</text>
</comment>
<keyword evidence="11 16" id="KW-0239">DNA-directed DNA polymerase</keyword>
<evidence type="ECO:0000256" key="5">
    <source>
        <dbReference type="ARBA" id="ARBA00022679"/>
    </source>
</evidence>
<feature type="binding site" evidence="16">
    <location>
        <position position="27"/>
    </location>
    <ligand>
        <name>Mg(2+)</name>
        <dbReference type="ChEBI" id="CHEBI:18420"/>
    </ligand>
</feature>
<dbReference type="EC" id="2.7.7.7" evidence="16"/>
<evidence type="ECO:0000256" key="7">
    <source>
        <dbReference type="ARBA" id="ARBA00022705"/>
    </source>
</evidence>
<evidence type="ECO:0000256" key="6">
    <source>
        <dbReference type="ARBA" id="ARBA00022695"/>
    </source>
</evidence>
<evidence type="ECO:0000256" key="15">
    <source>
        <dbReference type="ARBA" id="ARBA00049244"/>
    </source>
</evidence>
<dbReference type="Pfam" id="PF21999">
    <property type="entry name" value="IMS_HHH_1"/>
    <property type="match status" value="1"/>
</dbReference>
<evidence type="ECO:0000259" key="18">
    <source>
        <dbReference type="PROSITE" id="PS50173"/>
    </source>
</evidence>
<evidence type="ECO:0000256" key="11">
    <source>
        <dbReference type="ARBA" id="ARBA00022932"/>
    </source>
</evidence>
<dbReference type="RefSeq" id="WP_207340108.1">
    <property type="nucleotide sequence ID" value="NZ_CP074405.1"/>
</dbReference>
<evidence type="ECO:0000256" key="13">
    <source>
        <dbReference type="ARBA" id="ARBA00023204"/>
    </source>
</evidence>
<dbReference type="NCBIfam" id="NF002677">
    <property type="entry name" value="PRK02406.1"/>
    <property type="match status" value="1"/>
</dbReference>
<dbReference type="NCBIfam" id="NF002882">
    <property type="entry name" value="PRK03348.1"/>
    <property type="match status" value="1"/>
</dbReference>